<evidence type="ECO:0000313" key="3">
    <source>
        <dbReference type="RefSeq" id="XP_023388454.1"/>
    </source>
</evidence>
<feature type="region of interest" description="Disordered" evidence="1">
    <location>
        <begin position="114"/>
        <end position="142"/>
    </location>
</feature>
<keyword evidence="2" id="KW-1185">Reference proteome</keyword>
<accession>A0A6P6CMC4</accession>
<reference evidence="3" key="1">
    <citation type="submission" date="2025-08" db="UniProtKB">
        <authorList>
            <consortium name="RefSeq"/>
        </authorList>
    </citation>
    <scope>IDENTIFICATION</scope>
    <source>
        <tissue evidence="3">Kidney</tissue>
    </source>
</reference>
<evidence type="ECO:0000313" key="2">
    <source>
        <dbReference type="Proteomes" id="UP000515202"/>
    </source>
</evidence>
<gene>
    <name evidence="3" type="primary">LOC111742159</name>
</gene>
<protein>
    <submittedName>
        <fullName evidence="3">Uncharacterized protein LOC111742159</fullName>
    </submittedName>
</protein>
<dbReference type="GeneID" id="111742159"/>
<evidence type="ECO:0000256" key="1">
    <source>
        <dbReference type="SAM" id="MobiDB-lite"/>
    </source>
</evidence>
<organism evidence="2 3">
    <name type="scientific">Pteropus vampyrus</name>
    <name type="common">Large flying fox</name>
    <dbReference type="NCBI Taxonomy" id="132908"/>
    <lineage>
        <taxon>Eukaryota</taxon>
        <taxon>Metazoa</taxon>
        <taxon>Chordata</taxon>
        <taxon>Craniata</taxon>
        <taxon>Vertebrata</taxon>
        <taxon>Euteleostomi</taxon>
        <taxon>Mammalia</taxon>
        <taxon>Eutheria</taxon>
        <taxon>Laurasiatheria</taxon>
        <taxon>Chiroptera</taxon>
        <taxon>Yinpterochiroptera</taxon>
        <taxon>Pteropodoidea</taxon>
        <taxon>Pteropodidae</taxon>
        <taxon>Pteropodinae</taxon>
        <taxon>Pteropus</taxon>
    </lineage>
</organism>
<name>A0A6P6CMC4_PTEVA</name>
<dbReference type="Proteomes" id="UP000515202">
    <property type="component" value="Unplaced"/>
</dbReference>
<dbReference type="KEGG" id="pvp:111742159"/>
<dbReference type="RefSeq" id="XP_023388454.1">
    <property type="nucleotide sequence ID" value="XM_023532686.1"/>
</dbReference>
<proteinExistence type="predicted"/>
<dbReference type="AlphaFoldDB" id="A0A6P6CMC4"/>
<sequence>MVTVKMTMTSVGKDVEKLKLYESLLPFPEGILTLTLIFDQLFKWKEPEFQSDLEQQDAELKKRHHIRMKASQIISCMTLGKSLDLNLNLFICKMGTTDPSHWAEIIPAATTQGPVTSGVARRTSRPVRSYPFSPPDEATRRGRALCPEPRAEANSSVLAPAQCPAKPSLPFPQPAGRGRDSRVGFAPSSQQPLLLQSAACTFAHVGLTASAGFACVRDLSVPGLWSKSRERLRVGCGSGGEPWSNERLRPTLVQAPGLPPWSPIKY</sequence>